<keyword evidence="1" id="KW-0808">Transferase</keyword>
<gene>
    <name evidence="1" type="ORF">J4709_39445</name>
</gene>
<dbReference type="EMBL" id="JAGEPF010000029">
    <property type="protein sequence ID" value="MBO2463662.1"/>
    <property type="molecule type" value="Genomic_DNA"/>
</dbReference>
<accession>A0ABS3S3U2</accession>
<dbReference type="SUPFAM" id="SSF53335">
    <property type="entry name" value="S-adenosyl-L-methionine-dependent methyltransferases"/>
    <property type="match status" value="1"/>
</dbReference>
<dbReference type="Pfam" id="PF05401">
    <property type="entry name" value="NodS"/>
    <property type="match status" value="1"/>
</dbReference>
<evidence type="ECO:0000313" key="1">
    <source>
        <dbReference type="EMBL" id="MBO2463662.1"/>
    </source>
</evidence>
<keyword evidence="2" id="KW-1185">Reference proteome</keyword>
<comment type="caution">
    <text evidence="1">The sequence shown here is derived from an EMBL/GenBank/DDBJ whole genome shotgun (WGS) entry which is preliminary data.</text>
</comment>
<keyword evidence="1" id="KW-0489">Methyltransferase</keyword>
<dbReference type="InterPro" id="IPR008715">
    <property type="entry name" value="SAM-MeTfrase_NodS-like"/>
</dbReference>
<dbReference type="Proteomes" id="UP000680206">
    <property type="component" value="Unassembled WGS sequence"/>
</dbReference>
<dbReference type="CDD" id="cd02440">
    <property type="entry name" value="AdoMet_MTases"/>
    <property type="match status" value="1"/>
</dbReference>
<evidence type="ECO:0000313" key="2">
    <source>
        <dbReference type="Proteomes" id="UP000680206"/>
    </source>
</evidence>
<dbReference type="GO" id="GO:0032259">
    <property type="term" value="P:methylation"/>
    <property type="evidence" value="ECO:0007669"/>
    <property type="project" value="UniProtKB-KW"/>
</dbReference>
<sequence>MTLDPGYFDAMYAESADPWGFATRWYERRKYDLSLALLPRPRYGDAFEPGCSIGVLTARLAVRCDRLLACDGAESAVEQARWRAPGARVERRVMPRDWPAGRFDLIVLSELLYYFDDADLARILELTAASLRPGGTVLAVHWRHPVAEYPRSGDEVHAALADLPLTTAATHCEADFRADVLVAGDPPSPAAAEGLV</sequence>
<dbReference type="GO" id="GO:0008168">
    <property type="term" value="F:methyltransferase activity"/>
    <property type="evidence" value="ECO:0007669"/>
    <property type="project" value="UniProtKB-KW"/>
</dbReference>
<dbReference type="RefSeq" id="WP_208249341.1">
    <property type="nucleotide sequence ID" value="NZ_JAGEPF010000029.1"/>
</dbReference>
<protein>
    <submittedName>
        <fullName evidence="1">Methyltransferase domain-containing protein</fullName>
    </submittedName>
</protein>
<name>A0ABS3S3U2_9ACTN</name>
<dbReference type="Gene3D" id="3.40.50.150">
    <property type="entry name" value="Vaccinia Virus protein VP39"/>
    <property type="match status" value="1"/>
</dbReference>
<reference evidence="1 2" key="1">
    <citation type="submission" date="2021-03" db="EMBL/GenBank/DDBJ databases">
        <title>Actinomadura violae sp. nov., isolated from lichen in Thailand.</title>
        <authorList>
            <person name="Kanchanasin P."/>
            <person name="Saeng-In P."/>
            <person name="Phongsopitanun W."/>
            <person name="Yuki M."/>
            <person name="Kudo T."/>
            <person name="Ohkuma M."/>
            <person name="Tanasupawat S."/>
        </authorList>
    </citation>
    <scope>NUCLEOTIDE SEQUENCE [LARGE SCALE GENOMIC DNA]</scope>
    <source>
        <strain evidence="1 2">LCR2-06</strain>
    </source>
</reference>
<proteinExistence type="predicted"/>
<organism evidence="1 2">
    <name type="scientific">Actinomadura violacea</name>
    <dbReference type="NCBI Taxonomy" id="2819934"/>
    <lineage>
        <taxon>Bacteria</taxon>
        <taxon>Bacillati</taxon>
        <taxon>Actinomycetota</taxon>
        <taxon>Actinomycetes</taxon>
        <taxon>Streptosporangiales</taxon>
        <taxon>Thermomonosporaceae</taxon>
        <taxon>Actinomadura</taxon>
    </lineage>
</organism>
<dbReference type="InterPro" id="IPR029063">
    <property type="entry name" value="SAM-dependent_MTases_sf"/>
</dbReference>